<dbReference type="InterPro" id="IPR005828">
    <property type="entry name" value="MFS_sugar_transport-like"/>
</dbReference>
<reference evidence="10" key="1">
    <citation type="journal article" date="2024" name="IScience">
        <title>Strigolactones Initiate the Formation of Haustorium-like Structures in Castilleja.</title>
        <authorList>
            <person name="Buerger M."/>
            <person name="Peterson D."/>
            <person name="Chory J."/>
        </authorList>
    </citation>
    <scope>NUCLEOTIDE SEQUENCE [LARGE SCALE GENOMIC DNA]</scope>
</reference>
<evidence type="ECO:0000256" key="6">
    <source>
        <dbReference type="ARBA" id="ARBA00044504"/>
    </source>
</evidence>
<evidence type="ECO:0000256" key="2">
    <source>
        <dbReference type="ARBA" id="ARBA00022448"/>
    </source>
</evidence>
<evidence type="ECO:0000256" key="3">
    <source>
        <dbReference type="ARBA" id="ARBA00022692"/>
    </source>
</evidence>
<evidence type="ECO:0000256" key="4">
    <source>
        <dbReference type="ARBA" id="ARBA00022989"/>
    </source>
</evidence>
<keyword evidence="10" id="KW-1185">Reference proteome</keyword>
<dbReference type="SUPFAM" id="SSF103473">
    <property type="entry name" value="MFS general substrate transporter"/>
    <property type="match status" value="1"/>
</dbReference>
<gene>
    <name evidence="9" type="ORF">CASFOL_037909</name>
</gene>
<dbReference type="Gene3D" id="1.20.1250.20">
    <property type="entry name" value="MFS general substrate transporter like domains"/>
    <property type="match status" value="1"/>
</dbReference>
<dbReference type="InterPro" id="IPR050814">
    <property type="entry name" value="Myo-inositol_Transporter"/>
</dbReference>
<dbReference type="GO" id="GO:0016020">
    <property type="term" value="C:membrane"/>
    <property type="evidence" value="ECO:0007669"/>
    <property type="project" value="UniProtKB-SubCell"/>
</dbReference>
<protein>
    <recommendedName>
        <fullName evidence="11">Major facilitator superfamily (MFS) profile domain-containing protein</fullName>
    </recommendedName>
</protein>
<feature type="transmembrane region" description="Helical" evidence="8">
    <location>
        <begin position="87"/>
        <end position="108"/>
    </location>
</feature>
<comment type="subcellular location">
    <subcellularLocation>
        <location evidence="1">Membrane</location>
    </subcellularLocation>
</comment>
<keyword evidence="2" id="KW-0813">Transport</keyword>
<evidence type="ECO:0000256" key="1">
    <source>
        <dbReference type="ARBA" id="ARBA00004370"/>
    </source>
</evidence>
<sequence length="182" mass="20198">MRSDENYPGVIRPSNSQGGLRPVGGKLTAGVGNNRRALSKINTNIIGAPPYPCAVHKRGVLTEKNASIYKNPAIPAHRPVTRAPGTWRWMLGVAGIPALVQFVLMLYLPESPRWLYRKDKVKEARAILEKIYPADEVEDELKALKSSIEAEKADQDSLGDGLFSKLKNIWGNNVRELEISFH</sequence>
<evidence type="ECO:0000256" key="5">
    <source>
        <dbReference type="ARBA" id="ARBA00023136"/>
    </source>
</evidence>
<evidence type="ECO:0000313" key="10">
    <source>
        <dbReference type="Proteomes" id="UP001632038"/>
    </source>
</evidence>
<evidence type="ECO:0008006" key="11">
    <source>
        <dbReference type="Google" id="ProtNLM"/>
    </source>
</evidence>
<keyword evidence="3 8" id="KW-0812">Transmembrane</keyword>
<organism evidence="9 10">
    <name type="scientific">Castilleja foliolosa</name>
    <dbReference type="NCBI Taxonomy" id="1961234"/>
    <lineage>
        <taxon>Eukaryota</taxon>
        <taxon>Viridiplantae</taxon>
        <taxon>Streptophyta</taxon>
        <taxon>Embryophyta</taxon>
        <taxon>Tracheophyta</taxon>
        <taxon>Spermatophyta</taxon>
        <taxon>Magnoliopsida</taxon>
        <taxon>eudicotyledons</taxon>
        <taxon>Gunneridae</taxon>
        <taxon>Pentapetalae</taxon>
        <taxon>asterids</taxon>
        <taxon>lamiids</taxon>
        <taxon>Lamiales</taxon>
        <taxon>Orobanchaceae</taxon>
        <taxon>Pedicularideae</taxon>
        <taxon>Castillejinae</taxon>
        <taxon>Castilleja</taxon>
    </lineage>
</organism>
<dbReference type="EMBL" id="JAVIJP010000081">
    <property type="protein sequence ID" value="KAL3617588.1"/>
    <property type="molecule type" value="Genomic_DNA"/>
</dbReference>
<dbReference type="PANTHER" id="PTHR48020:SF24">
    <property type="entry name" value="INOSITOL TRANSPORTER 4"/>
    <property type="match status" value="1"/>
</dbReference>
<comment type="caution">
    <text evidence="9">The sequence shown here is derived from an EMBL/GenBank/DDBJ whole genome shotgun (WGS) entry which is preliminary data.</text>
</comment>
<keyword evidence="5 8" id="KW-0472">Membrane</keyword>
<evidence type="ECO:0000313" key="9">
    <source>
        <dbReference type="EMBL" id="KAL3617588.1"/>
    </source>
</evidence>
<accession>A0ABD3BJG4</accession>
<evidence type="ECO:0000256" key="8">
    <source>
        <dbReference type="SAM" id="Phobius"/>
    </source>
</evidence>
<dbReference type="Proteomes" id="UP001632038">
    <property type="component" value="Unassembled WGS sequence"/>
</dbReference>
<proteinExistence type="inferred from homology"/>
<name>A0ABD3BJG4_9LAMI</name>
<dbReference type="AlphaFoldDB" id="A0ABD3BJG4"/>
<comment type="similarity">
    <text evidence="6">Belongs to the major facilitator superfamily. Phosphate:H(+) symporter (TC 2.A.1.9) family.</text>
</comment>
<dbReference type="PANTHER" id="PTHR48020">
    <property type="entry name" value="PROTON MYO-INOSITOL COTRANSPORTER"/>
    <property type="match status" value="1"/>
</dbReference>
<keyword evidence="4 8" id="KW-1133">Transmembrane helix</keyword>
<dbReference type="Pfam" id="PF00083">
    <property type="entry name" value="Sugar_tr"/>
    <property type="match status" value="1"/>
</dbReference>
<evidence type="ECO:0000256" key="7">
    <source>
        <dbReference type="SAM" id="MobiDB-lite"/>
    </source>
</evidence>
<feature type="region of interest" description="Disordered" evidence="7">
    <location>
        <begin position="1"/>
        <end position="25"/>
    </location>
</feature>
<dbReference type="InterPro" id="IPR036259">
    <property type="entry name" value="MFS_trans_sf"/>
</dbReference>